<dbReference type="Proteomes" id="UP001497453">
    <property type="component" value="Chromosome 6"/>
</dbReference>
<reference evidence="2" key="1">
    <citation type="submission" date="2024-04" db="EMBL/GenBank/DDBJ databases">
        <authorList>
            <person name="Shaw F."/>
            <person name="Minotto A."/>
        </authorList>
    </citation>
    <scope>NUCLEOTIDE SEQUENCE [LARGE SCALE GENOMIC DNA]</scope>
</reference>
<name>A0ABP1DUB3_9APHY</name>
<dbReference type="EMBL" id="OZ037949">
    <property type="protein sequence ID" value="CAL1710412.1"/>
    <property type="molecule type" value="Genomic_DNA"/>
</dbReference>
<protein>
    <submittedName>
        <fullName evidence="1">Uncharacterized protein</fullName>
    </submittedName>
</protein>
<accession>A0ABP1DUB3</accession>
<evidence type="ECO:0000313" key="2">
    <source>
        <dbReference type="Proteomes" id="UP001497453"/>
    </source>
</evidence>
<sequence>MNVWSSRMNCRIHPTGFISHTPPLQQSCFLLMRHFRRLLPLDVGPDVPPTRDKNAFVYLFHHKALSSLKPVTHSRLFVSLGCNCFCFADPAQSMTVARTTLRRGLHHSSLDTIDRSCLQVVSGSCRLNVR</sequence>
<organism evidence="1 2">
    <name type="scientific">Somion occarium</name>
    <dbReference type="NCBI Taxonomy" id="3059160"/>
    <lineage>
        <taxon>Eukaryota</taxon>
        <taxon>Fungi</taxon>
        <taxon>Dikarya</taxon>
        <taxon>Basidiomycota</taxon>
        <taxon>Agaricomycotina</taxon>
        <taxon>Agaricomycetes</taxon>
        <taxon>Polyporales</taxon>
        <taxon>Cerrenaceae</taxon>
        <taxon>Somion</taxon>
    </lineage>
</organism>
<proteinExistence type="predicted"/>
<keyword evidence="2" id="KW-1185">Reference proteome</keyword>
<evidence type="ECO:0000313" key="1">
    <source>
        <dbReference type="EMBL" id="CAL1710412.1"/>
    </source>
</evidence>
<gene>
    <name evidence="1" type="ORF">GFSPODELE1_LOCUS7817</name>
</gene>